<dbReference type="GO" id="GO:0003824">
    <property type="term" value="F:catalytic activity"/>
    <property type="evidence" value="ECO:0007669"/>
    <property type="project" value="InterPro"/>
</dbReference>
<organism evidence="2 3">
    <name type="scientific">Pedobacter steynii</name>
    <dbReference type="NCBI Taxonomy" id="430522"/>
    <lineage>
        <taxon>Bacteria</taxon>
        <taxon>Pseudomonadati</taxon>
        <taxon>Bacteroidota</taxon>
        <taxon>Sphingobacteriia</taxon>
        <taxon>Sphingobacteriales</taxon>
        <taxon>Sphingobacteriaceae</taxon>
        <taxon>Pedobacter</taxon>
    </lineage>
</organism>
<evidence type="ECO:0000313" key="2">
    <source>
        <dbReference type="EMBL" id="AOM78510.1"/>
    </source>
</evidence>
<dbReference type="InterPro" id="IPR052058">
    <property type="entry name" value="Alcohol_O-acetyltransferase"/>
</dbReference>
<dbReference type="Gene3D" id="3.30.559.30">
    <property type="entry name" value="Nonribosomal peptide synthetase, condensation domain"/>
    <property type="match status" value="1"/>
</dbReference>
<protein>
    <recommendedName>
        <fullName evidence="1">Condensation domain-containing protein</fullName>
    </recommendedName>
</protein>
<sequence>MRRKLIIGERIMYVDAETPLNCVFPVKIRGAVRAENLRIALAKIQQKHPLLRTRIKEDAAGYPHFVSGNNLEEIPVRIVERLGEEDWQQQSKIEWKKLFDGENLPLARVVWIKGTEVSDLLLVCPHCICDGTTFVALMSEMLQLMDRPERELIPYPSFNSIEELLSPSFRSTPAKVLKTRVFAVLAKLFFLLKSAKNKHPKGEGYLLHWSLTEAETSSLAGACKDAGVTLHAALCVAFMEAFLLVRGNKAQGKVICPVDVRHFVTEIRKDAMFAFAPIAELSLSKEKGLGFWAKAKLLKGDLVKKIAAMKVHELLVMSEYFHASVDKMVKHLKATDGGHDITLSNMGRLRIPDKYDSFEVEALHSPNVGFPWRNANTLVVSTFRKKMDFAFLSNDTFLPEDEAGAIRDKAMELLMAEVMAEYV</sequence>
<dbReference type="Gene3D" id="3.30.559.10">
    <property type="entry name" value="Chloramphenicol acetyltransferase-like domain"/>
    <property type="match status" value="1"/>
</dbReference>
<evidence type="ECO:0000259" key="1">
    <source>
        <dbReference type="Pfam" id="PF00668"/>
    </source>
</evidence>
<dbReference type="Proteomes" id="UP000094313">
    <property type="component" value="Chromosome"/>
</dbReference>
<dbReference type="SUPFAM" id="SSF52777">
    <property type="entry name" value="CoA-dependent acyltransferases"/>
    <property type="match status" value="2"/>
</dbReference>
<feature type="domain" description="Condensation" evidence="1">
    <location>
        <begin position="26"/>
        <end position="145"/>
    </location>
</feature>
<proteinExistence type="predicted"/>
<dbReference type="KEGG" id="psty:BFS30_15790"/>
<dbReference type="PANTHER" id="PTHR28037">
    <property type="entry name" value="ALCOHOL O-ACETYLTRANSFERASE 1-RELATED"/>
    <property type="match status" value="1"/>
</dbReference>
<gene>
    <name evidence="2" type="ORF">BFS30_15790</name>
</gene>
<dbReference type="PANTHER" id="PTHR28037:SF1">
    <property type="entry name" value="ALCOHOL O-ACETYLTRANSFERASE 1-RELATED"/>
    <property type="match status" value="1"/>
</dbReference>
<accession>A0A1D7QIQ8</accession>
<keyword evidence="3" id="KW-1185">Reference proteome</keyword>
<dbReference type="InterPro" id="IPR001242">
    <property type="entry name" value="Condensation_dom"/>
</dbReference>
<name>A0A1D7QIQ8_9SPHI</name>
<dbReference type="InterPro" id="IPR023213">
    <property type="entry name" value="CAT-like_dom_sf"/>
</dbReference>
<evidence type="ECO:0000313" key="3">
    <source>
        <dbReference type="Proteomes" id="UP000094313"/>
    </source>
</evidence>
<dbReference type="Pfam" id="PF00668">
    <property type="entry name" value="Condensation"/>
    <property type="match status" value="1"/>
</dbReference>
<reference evidence="2 3" key="1">
    <citation type="submission" date="2016-08" db="EMBL/GenBank/DDBJ databases">
        <authorList>
            <person name="Seilhamer J.J."/>
        </authorList>
    </citation>
    <scope>NUCLEOTIDE SEQUENCE [LARGE SCALE GENOMIC DNA]</scope>
    <source>
        <strain evidence="2 3">DX4</strain>
    </source>
</reference>
<dbReference type="RefSeq" id="WP_069380175.1">
    <property type="nucleotide sequence ID" value="NZ_CP017141.1"/>
</dbReference>
<dbReference type="AlphaFoldDB" id="A0A1D7QIQ8"/>
<dbReference type="EMBL" id="CP017141">
    <property type="protein sequence ID" value="AOM78510.1"/>
    <property type="molecule type" value="Genomic_DNA"/>
</dbReference>
<dbReference type="OrthoDB" id="5562587at2"/>